<protein>
    <submittedName>
        <fullName evidence="2">Uncharacterized protein</fullName>
    </submittedName>
</protein>
<dbReference type="Proteomes" id="UP000199071">
    <property type="component" value="Unassembled WGS sequence"/>
</dbReference>
<reference evidence="2 3" key="1">
    <citation type="submission" date="2016-10" db="EMBL/GenBank/DDBJ databases">
        <authorList>
            <person name="de Groot N.N."/>
        </authorList>
    </citation>
    <scope>NUCLEOTIDE SEQUENCE [LARGE SCALE GENOMIC DNA]</scope>
    <source>
        <strain evidence="2 3">ATCC 35022</strain>
    </source>
</reference>
<dbReference type="AlphaFoldDB" id="A0A1G6BL06"/>
<evidence type="ECO:0000313" key="3">
    <source>
        <dbReference type="Proteomes" id="UP000199071"/>
    </source>
</evidence>
<dbReference type="EMBL" id="FMXQ01000003">
    <property type="protein sequence ID" value="SDB21293.1"/>
    <property type="molecule type" value="Genomic_DNA"/>
</dbReference>
<keyword evidence="1" id="KW-0175">Coiled coil</keyword>
<name>A0A1G6BL06_9HYPH</name>
<accession>A0A1G6BL06</accession>
<dbReference type="RefSeq" id="WP_090875870.1">
    <property type="nucleotide sequence ID" value="NZ_FMXQ01000003.1"/>
</dbReference>
<dbReference type="STRING" id="665467.SAMN02982931_01580"/>
<organism evidence="2 3">
    <name type="scientific">Bauldia litoralis</name>
    <dbReference type="NCBI Taxonomy" id="665467"/>
    <lineage>
        <taxon>Bacteria</taxon>
        <taxon>Pseudomonadati</taxon>
        <taxon>Pseudomonadota</taxon>
        <taxon>Alphaproteobacteria</taxon>
        <taxon>Hyphomicrobiales</taxon>
        <taxon>Kaistiaceae</taxon>
        <taxon>Bauldia</taxon>
    </lineage>
</organism>
<evidence type="ECO:0000256" key="1">
    <source>
        <dbReference type="SAM" id="Coils"/>
    </source>
</evidence>
<feature type="coiled-coil region" evidence="1">
    <location>
        <begin position="77"/>
        <end position="128"/>
    </location>
</feature>
<evidence type="ECO:0000313" key="2">
    <source>
        <dbReference type="EMBL" id="SDB21293.1"/>
    </source>
</evidence>
<keyword evidence="3" id="KW-1185">Reference proteome</keyword>
<gene>
    <name evidence="2" type="ORF">SAMN02982931_01580</name>
</gene>
<proteinExistence type="predicted"/>
<sequence length="146" mass="16532">MTPQENTIDRQPLQDEAFRRLDRLFDDYGGRIASLAADDTLDRVIRAKNAEIEGRDAIIERQMRALADQAKTVAAQKKELAARADVLRARSEKLKALKRSHATLTTTTKRLKQKATALRARLEKKRDLGYYVNKWLGRLKGKSAAA</sequence>